<protein>
    <submittedName>
        <fullName evidence="1">Uncharacterized protein</fullName>
    </submittedName>
</protein>
<dbReference type="Proteomes" id="UP001163046">
    <property type="component" value="Unassembled WGS sequence"/>
</dbReference>
<accession>A0A9W9ZCL8</accession>
<evidence type="ECO:0000313" key="1">
    <source>
        <dbReference type="EMBL" id="KAJ7379026.1"/>
    </source>
</evidence>
<dbReference type="Gene3D" id="3.40.50.410">
    <property type="entry name" value="von Willebrand factor, type A domain"/>
    <property type="match status" value="1"/>
</dbReference>
<name>A0A9W9ZCL8_9CNID</name>
<dbReference type="InterPro" id="IPR036465">
    <property type="entry name" value="vWFA_dom_sf"/>
</dbReference>
<evidence type="ECO:0000313" key="2">
    <source>
        <dbReference type="Proteomes" id="UP001163046"/>
    </source>
</evidence>
<dbReference type="EMBL" id="MU826360">
    <property type="protein sequence ID" value="KAJ7379026.1"/>
    <property type="molecule type" value="Genomic_DNA"/>
</dbReference>
<comment type="caution">
    <text evidence="1">The sequence shown here is derived from an EMBL/GenBank/DDBJ whole genome shotgun (WGS) entry which is preliminary data.</text>
</comment>
<reference evidence="1" key="1">
    <citation type="submission" date="2023-01" db="EMBL/GenBank/DDBJ databases">
        <title>Genome assembly of the deep-sea coral Lophelia pertusa.</title>
        <authorList>
            <person name="Herrera S."/>
            <person name="Cordes E."/>
        </authorList>
    </citation>
    <scope>NUCLEOTIDE SEQUENCE</scope>
    <source>
        <strain evidence="1">USNM1676648</strain>
        <tissue evidence="1">Polyp</tissue>
    </source>
</reference>
<dbReference type="AlphaFoldDB" id="A0A9W9ZCL8"/>
<sequence>MSNFLRISYGTISHKDPTKRKGVALEYDDNVVVMDGSGSVAYCEFEKGKKALKYMMDEMHTGKPTKVDAKYAAVTFATLPMSTSSSYNTQPAASEIFEDSLSKWHDQPLKPD</sequence>
<proteinExistence type="predicted"/>
<gene>
    <name evidence="1" type="ORF">OS493_018820</name>
</gene>
<organism evidence="1 2">
    <name type="scientific">Desmophyllum pertusum</name>
    <dbReference type="NCBI Taxonomy" id="174260"/>
    <lineage>
        <taxon>Eukaryota</taxon>
        <taxon>Metazoa</taxon>
        <taxon>Cnidaria</taxon>
        <taxon>Anthozoa</taxon>
        <taxon>Hexacorallia</taxon>
        <taxon>Scleractinia</taxon>
        <taxon>Caryophylliina</taxon>
        <taxon>Caryophylliidae</taxon>
        <taxon>Desmophyllum</taxon>
    </lineage>
</organism>
<dbReference type="SUPFAM" id="SSF53300">
    <property type="entry name" value="vWA-like"/>
    <property type="match status" value="1"/>
</dbReference>
<keyword evidence="2" id="KW-1185">Reference proteome</keyword>